<feature type="transmembrane region" description="Helical" evidence="1">
    <location>
        <begin position="21"/>
        <end position="43"/>
    </location>
</feature>
<feature type="transmembrane region" description="Helical" evidence="1">
    <location>
        <begin position="76"/>
        <end position="107"/>
    </location>
</feature>
<proteinExistence type="predicted"/>
<protein>
    <submittedName>
        <fullName evidence="2">Uncharacterized protein</fullName>
    </submittedName>
</protein>
<keyword evidence="1" id="KW-0472">Membrane</keyword>
<keyword evidence="1" id="KW-1133">Transmembrane helix</keyword>
<evidence type="ECO:0000256" key="1">
    <source>
        <dbReference type="SAM" id="Phobius"/>
    </source>
</evidence>
<organism evidence="2 3">
    <name type="scientific">Rhynocoris fuscipes</name>
    <dbReference type="NCBI Taxonomy" id="488301"/>
    <lineage>
        <taxon>Eukaryota</taxon>
        <taxon>Metazoa</taxon>
        <taxon>Ecdysozoa</taxon>
        <taxon>Arthropoda</taxon>
        <taxon>Hexapoda</taxon>
        <taxon>Insecta</taxon>
        <taxon>Pterygota</taxon>
        <taxon>Neoptera</taxon>
        <taxon>Paraneoptera</taxon>
        <taxon>Hemiptera</taxon>
        <taxon>Heteroptera</taxon>
        <taxon>Panheteroptera</taxon>
        <taxon>Cimicomorpha</taxon>
        <taxon>Reduviidae</taxon>
        <taxon>Harpactorinae</taxon>
        <taxon>Harpactorini</taxon>
        <taxon>Rhynocoris</taxon>
    </lineage>
</organism>
<gene>
    <name evidence="2" type="ORF">O3M35_002682</name>
</gene>
<sequence>MLEDEDSRPIILEAENLGRKISLPVVLVLEMAFPIAAFIIAAIDDVMTTFRGKHLLLKVWIPWRIENIWIHLLTNAWLTLLTISCLSINAAFFVIELTFSLYVAAYIKQLEQNLIKTGANKQEIYEHHKVIIQLIADYNGELSGQMYLEALIAPLMPCGYGLAAIRMESLHETSYMTNWYEEEPKFRKDLLTMMTKTTSPTIVNYRLFVKFDFIFLTAVLQVIYSYFTLMLNLDEQ</sequence>
<evidence type="ECO:0000313" key="2">
    <source>
        <dbReference type="EMBL" id="KAK9499675.1"/>
    </source>
</evidence>
<accession>A0AAW1CQ88</accession>
<dbReference type="EMBL" id="JAPXFL010000011">
    <property type="protein sequence ID" value="KAK9499675.1"/>
    <property type="molecule type" value="Genomic_DNA"/>
</dbReference>
<reference evidence="2 3" key="1">
    <citation type="submission" date="2022-12" db="EMBL/GenBank/DDBJ databases">
        <title>Chromosome-level genome assembly of true bugs.</title>
        <authorList>
            <person name="Ma L."/>
            <person name="Li H."/>
        </authorList>
    </citation>
    <scope>NUCLEOTIDE SEQUENCE [LARGE SCALE GENOMIC DNA]</scope>
    <source>
        <strain evidence="2">Lab_2022b</strain>
    </source>
</reference>
<feature type="transmembrane region" description="Helical" evidence="1">
    <location>
        <begin position="213"/>
        <end position="233"/>
    </location>
</feature>
<dbReference type="AlphaFoldDB" id="A0AAW1CQ88"/>
<dbReference type="Proteomes" id="UP001461498">
    <property type="component" value="Unassembled WGS sequence"/>
</dbReference>
<comment type="caution">
    <text evidence="2">The sequence shown here is derived from an EMBL/GenBank/DDBJ whole genome shotgun (WGS) entry which is preliminary data.</text>
</comment>
<name>A0AAW1CQ88_9HEMI</name>
<keyword evidence="3" id="KW-1185">Reference proteome</keyword>
<evidence type="ECO:0000313" key="3">
    <source>
        <dbReference type="Proteomes" id="UP001461498"/>
    </source>
</evidence>
<keyword evidence="1" id="KW-0812">Transmembrane</keyword>